<dbReference type="Gene3D" id="2.60.40.1890">
    <property type="entry name" value="PCu(A)C copper chaperone"/>
    <property type="match status" value="1"/>
</dbReference>
<organism evidence="2 3">
    <name type="scientific">Amaricoccus solimangrovi</name>
    <dbReference type="NCBI Taxonomy" id="2589815"/>
    <lineage>
        <taxon>Bacteria</taxon>
        <taxon>Pseudomonadati</taxon>
        <taxon>Pseudomonadota</taxon>
        <taxon>Alphaproteobacteria</taxon>
        <taxon>Rhodobacterales</taxon>
        <taxon>Paracoccaceae</taxon>
        <taxon>Amaricoccus</taxon>
    </lineage>
</organism>
<accession>A0A501WQ16</accession>
<evidence type="ECO:0000313" key="2">
    <source>
        <dbReference type="EMBL" id="TPE51438.1"/>
    </source>
</evidence>
<keyword evidence="1" id="KW-0732">Signal</keyword>
<dbReference type="InterPro" id="IPR036182">
    <property type="entry name" value="PCuAC_sf"/>
</dbReference>
<dbReference type="Pfam" id="PF04314">
    <property type="entry name" value="PCuAC"/>
    <property type="match status" value="1"/>
</dbReference>
<dbReference type="SUPFAM" id="SSF110087">
    <property type="entry name" value="DR1885-like metal-binding protein"/>
    <property type="match status" value="1"/>
</dbReference>
<feature type="signal peptide" evidence="1">
    <location>
        <begin position="1"/>
        <end position="23"/>
    </location>
</feature>
<dbReference type="EMBL" id="VFRP01000007">
    <property type="protein sequence ID" value="TPE51438.1"/>
    <property type="molecule type" value="Genomic_DNA"/>
</dbReference>
<protein>
    <submittedName>
        <fullName evidence="2">Copper chaperone PCu(A)C</fullName>
    </submittedName>
</protein>
<evidence type="ECO:0000313" key="3">
    <source>
        <dbReference type="Proteomes" id="UP000319255"/>
    </source>
</evidence>
<evidence type="ECO:0000256" key="1">
    <source>
        <dbReference type="SAM" id="SignalP"/>
    </source>
</evidence>
<dbReference type="AlphaFoldDB" id="A0A501WQ16"/>
<dbReference type="InterPro" id="IPR058248">
    <property type="entry name" value="Lxx211020-like"/>
</dbReference>
<dbReference type="PANTHER" id="PTHR36302:SF1">
    <property type="entry name" value="COPPER CHAPERONE PCU(A)C"/>
    <property type="match status" value="1"/>
</dbReference>
<feature type="chain" id="PRO_5021266565" evidence="1">
    <location>
        <begin position="24"/>
        <end position="171"/>
    </location>
</feature>
<dbReference type="RefSeq" id="WP_140453874.1">
    <property type="nucleotide sequence ID" value="NZ_VFRP01000007.1"/>
</dbReference>
<proteinExistence type="predicted"/>
<dbReference type="InterPro" id="IPR007410">
    <property type="entry name" value="LpqE-like"/>
</dbReference>
<dbReference type="Proteomes" id="UP000319255">
    <property type="component" value="Unassembled WGS sequence"/>
</dbReference>
<dbReference type="PANTHER" id="PTHR36302">
    <property type="entry name" value="BLR7088 PROTEIN"/>
    <property type="match status" value="1"/>
</dbReference>
<reference evidence="2 3" key="1">
    <citation type="submission" date="2019-06" db="EMBL/GenBank/DDBJ databases">
        <title>A novel bacterium of genus Amaricoccus, isolated from marine sediment.</title>
        <authorList>
            <person name="Huang H."/>
            <person name="Mo K."/>
            <person name="Hu Y."/>
        </authorList>
    </citation>
    <scope>NUCLEOTIDE SEQUENCE [LARGE SCALE GENOMIC DNA]</scope>
    <source>
        <strain evidence="2 3">HB172011</strain>
    </source>
</reference>
<sequence>MSNLLRAGMAAALVLSSPLCARAHEGHDHGAAAATATAPAEALSVARGFTRATRPGAPVAGGFMVITNATGRDDRLVGARSPAAGVTQLHEMAMAEGVMRMRELAQGLPIPAGATVALRPGGYHVMFMDLKAPLVEGARIEVTLTFERAGEVTVPLAVLAPDAEDFPGAGE</sequence>
<keyword evidence="3" id="KW-1185">Reference proteome</keyword>
<gene>
    <name evidence="2" type="ORF">FJM51_09370</name>
</gene>
<dbReference type="OrthoDB" id="9796962at2"/>
<comment type="caution">
    <text evidence="2">The sequence shown here is derived from an EMBL/GenBank/DDBJ whole genome shotgun (WGS) entry which is preliminary data.</text>
</comment>
<name>A0A501WQ16_9RHOB</name>